<organism evidence="1 2">
    <name type="scientific">Dentiscutata heterogama</name>
    <dbReference type="NCBI Taxonomy" id="1316150"/>
    <lineage>
        <taxon>Eukaryota</taxon>
        <taxon>Fungi</taxon>
        <taxon>Fungi incertae sedis</taxon>
        <taxon>Mucoromycota</taxon>
        <taxon>Glomeromycotina</taxon>
        <taxon>Glomeromycetes</taxon>
        <taxon>Diversisporales</taxon>
        <taxon>Gigasporaceae</taxon>
        <taxon>Dentiscutata</taxon>
    </lineage>
</organism>
<proteinExistence type="predicted"/>
<dbReference type="Proteomes" id="UP000789702">
    <property type="component" value="Unassembled WGS sequence"/>
</dbReference>
<keyword evidence="2" id="KW-1185">Reference proteome</keyword>
<reference evidence="1" key="1">
    <citation type="submission" date="2021-06" db="EMBL/GenBank/DDBJ databases">
        <authorList>
            <person name="Kallberg Y."/>
            <person name="Tangrot J."/>
            <person name="Rosling A."/>
        </authorList>
    </citation>
    <scope>NUCLEOTIDE SEQUENCE</scope>
    <source>
        <strain evidence="1">IL203A</strain>
    </source>
</reference>
<evidence type="ECO:0000313" key="1">
    <source>
        <dbReference type="EMBL" id="CAG8495171.1"/>
    </source>
</evidence>
<evidence type="ECO:0000313" key="2">
    <source>
        <dbReference type="Proteomes" id="UP000789702"/>
    </source>
</evidence>
<accession>A0ACA9KV25</accession>
<name>A0ACA9KV25_9GLOM</name>
<dbReference type="EMBL" id="CAJVPU010002110">
    <property type="protein sequence ID" value="CAG8495171.1"/>
    <property type="molecule type" value="Genomic_DNA"/>
</dbReference>
<protein>
    <submittedName>
        <fullName evidence="1">14911_t:CDS:1</fullName>
    </submittedName>
</protein>
<gene>
    <name evidence="1" type="ORF">DHETER_LOCUS2742</name>
</gene>
<sequence>MVHQPIATSDEKELIRISSLEQRIIEFENTLFKTANATLERRVAELENSLKELTQERDKLREIIATEWKNNSIHCVKEYEKNDSDEPNSSEDSESSDDTSFREFNSSKRFEFESVYGRIWKLVEGMKSDCEKAINQKISPVSNLPKFPVKQNSTSNSRPGTPKNQSPIVSSPARSRASSVSNISIPSRSNTPNGIKIPSVSSSIASTKMQTPSRIQNFSPPDSYTSSRPNTPSNLSSSIINPIQNNSLSHLNSKMPLRSRTPIWPSCTFNPTRFAVNSTRLSSDCP</sequence>
<comment type="caution">
    <text evidence="1">The sequence shown here is derived from an EMBL/GenBank/DDBJ whole genome shotgun (WGS) entry which is preliminary data.</text>
</comment>